<gene>
    <name evidence="2" type="ORF">KFK14_04860</name>
</gene>
<dbReference type="GO" id="GO:0019171">
    <property type="term" value="F:(3R)-hydroxyacyl-[acyl-carrier-protein] dehydratase activity"/>
    <property type="evidence" value="ECO:0007669"/>
    <property type="project" value="TreeGrafter"/>
</dbReference>
<dbReference type="PANTHER" id="PTHR28152">
    <property type="entry name" value="HYDROXYACYL-THIOESTER DEHYDRATASE TYPE 2, MITOCHONDRIAL"/>
    <property type="match status" value="1"/>
</dbReference>
<protein>
    <submittedName>
        <fullName evidence="2">MaoC family dehydratase N-terminal domain-containing protein</fullName>
    </submittedName>
</protein>
<organism evidence="2 3">
    <name type="scientific">Sphingobium phenoxybenzoativorans</name>
    <dbReference type="NCBI Taxonomy" id="1592790"/>
    <lineage>
        <taxon>Bacteria</taxon>
        <taxon>Pseudomonadati</taxon>
        <taxon>Pseudomonadota</taxon>
        <taxon>Alphaproteobacteria</taxon>
        <taxon>Sphingomonadales</taxon>
        <taxon>Sphingomonadaceae</taxon>
        <taxon>Sphingobium</taxon>
    </lineage>
</organism>
<dbReference type="AlphaFoldDB" id="A0A975Q2S9"/>
<dbReference type="SUPFAM" id="SSF54637">
    <property type="entry name" value="Thioesterase/thiol ester dehydrase-isomerase"/>
    <property type="match status" value="1"/>
</dbReference>
<reference evidence="2" key="1">
    <citation type="submission" date="2021-04" db="EMBL/GenBank/DDBJ databases">
        <title>Isolation of p-tert-butylphenol degrading bacteria Sphingobium phenoxybenzoativorans Tas13 from active sludge.</title>
        <authorList>
            <person name="Li Y."/>
        </authorList>
    </citation>
    <scope>NUCLEOTIDE SEQUENCE</scope>
    <source>
        <strain evidence="2">Tas13</strain>
    </source>
</reference>
<dbReference type="EMBL" id="CP073910">
    <property type="protein sequence ID" value="QUT06777.1"/>
    <property type="molecule type" value="Genomic_DNA"/>
</dbReference>
<dbReference type="InterPro" id="IPR039569">
    <property type="entry name" value="FAS1-like_DH_region"/>
</dbReference>
<feature type="domain" description="FAS1-like dehydratase" evidence="1">
    <location>
        <begin position="74"/>
        <end position="136"/>
    </location>
</feature>
<dbReference type="InterPro" id="IPR029069">
    <property type="entry name" value="HotDog_dom_sf"/>
</dbReference>
<dbReference type="Pfam" id="PF13452">
    <property type="entry name" value="FAS1_DH_region"/>
    <property type="match status" value="1"/>
</dbReference>
<dbReference type="KEGG" id="spph:KFK14_04860"/>
<proteinExistence type="predicted"/>
<sequence>MMDPQSFIGRCQVDEDIADPARFVRLAATLDHDQPPWLEGMVPPLGHWLCFQPDARHSNVGPDGHPVRSDTGLLPNVDLPRRMWAGSRVEFRREIEKGAAIRRVSTLVAATPKSGRSGEMLFVTVRHEIGERDGEAAIVEEQDIVYREAAAPGAPLARPAVAVEGDDEVVRIVAPDPVMLFRYSALTFNSHRIHYDRDYARDEEGYPGLVVQGPLIATLLMDHLLRQKAGRKIARYSFRAMSPMYDGEEMRLGLAYESGQARLRAIGPVGVAMTAQADFSA</sequence>
<dbReference type="PANTHER" id="PTHR28152:SF1">
    <property type="entry name" value="HYDROXYACYL-THIOESTER DEHYDRATASE TYPE 2, MITOCHONDRIAL"/>
    <property type="match status" value="1"/>
</dbReference>
<keyword evidence="3" id="KW-1185">Reference proteome</keyword>
<dbReference type="InterPro" id="IPR052741">
    <property type="entry name" value="Mitochondrial_HTD2"/>
</dbReference>
<dbReference type="Gene3D" id="3.10.129.10">
    <property type="entry name" value="Hotdog Thioesterase"/>
    <property type="match status" value="2"/>
</dbReference>
<accession>A0A975Q2S9</accession>
<evidence type="ECO:0000313" key="2">
    <source>
        <dbReference type="EMBL" id="QUT06777.1"/>
    </source>
</evidence>
<name>A0A975Q2S9_9SPHN</name>
<evidence type="ECO:0000259" key="1">
    <source>
        <dbReference type="Pfam" id="PF13452"/>
    </source>
</evidence>
<evidence type="ECO:0000313" key="3">
    <source>
        <dbReference type="Proteomes" id="UP000681425"/>
    </source>
</evidence>
<dbReference type="Proteomes" id="UP000681425">
    <property type="component" value="Chromosome"/>
</dbReference>